<gene>
    <name evidence="8" type="ORF">BS50DRAFT_658190</name>
</gene>
<dbReference type="PANTHER" id="PTHR12265">
    <property type="entry name" value="TRANSMEMBRANE PROTEIN 53"/>
    <property type="match status" value="1"/>
</dbReference>
<dbReference type="AlphaFoldDB" id="A0A2T2P463"/>
<evidence type="ECO:0008006" key="10">
    <source>
        <dbReference type="Google" id="ProtNLM"/>
    </source>
</evidence>
<evidence type="ECO:0000313" key="8">
    <source>
        <dbReference type="EMBL" id="PSN72306.1"/>
    </source>
</evidence>
<dbReference type="OrthoDB" id="77878at2759"/>
<evidence type="ECO:0000256" key="7">
    <source>
        <dbReference type="SAM" id="Phobius"/>
    </source>
</evidence>
<evidence type="ECO:0000256" key="2">
    <source>
        <dbReference type="ARBA" id="ARBA00022692"/>
    </source>
</evidence>
<dbReference type="GO" id="GO:0031965">
    <property type="term" value="C:nuclear membrane"/>
    <property type="evidence" value="ECO:0007669"/>
    <property type="project" value="UniProtKB-SubCell"/>
</dbReference>
<dbReference type="InterPro" id="IPR008547">
    <property type="entry name" value="DUF829_TMEM53"/>
</dbReference>
<keyword evidence="9" id="KW-1185">Reference proteome</keyword>
<keyword evidence="3 7" id="KW-1133">Transmembrane helix</keyword>
<dbReference type="EMBL" id="KZ678130">
    <property type="protein sequence ID" value="PSN72306.1"/>
    <property type="molecule type" value="Genomic_DNA"/>
</dbReference>
<evidence type="ECO:0000256" key="5">
    <source>
        <dbReference type="ARBA" id="ARBA00023242"/>
    </source>
</evidence>
<evidence type="ECO:0000256" key="1">
    <source>
        <dbReference type="ARBA" id="ARBA00004126"/>
    </source>
</evidence>
<proteinExistence type="predicted"/>
<evidence type="ECO:0000256" key="3">
    <source>
        <dbReference type="ARBA" id="ARBA00022989"/>
    </source>
</evidence>
<feature type="transmembrane region" description="Helical" evidence="7">
    <location>
        <begin position="172"/>
        <end position="195"/>
    </location>
</feature>
<protein>
    <recommendedName>
        <fullName evidence="10">Indole-diterpene biosynthesis protein-like protein PaxU</fullName>
    </recommendedName>
</protein>
<dbReference type="PANTHER" id="PTHR12265:SF30">
    <property type="entry name" value="TRANSMEMBRANE PROTEIN 53"/>
    <property type="match status" value="1"/>
</dbReference>
<name>A0A2T2P463_CORCC</name>
<keyword evidence="2 7" id="KW-0812">Transmembrane</keyword>
<sequence length="277" mass="31218">MTAASFPLSISKIIPELWLYTPQSYQKGHLIILFMWMAAADKHINKYLSFHAQNFPTAKILLIKCPVISMLVSYPSQRKAMRPAVSAVLAHIAECGYDVAARTGSSWHTQPQILLHVVSTRGLNSATQLFIQCHQEINMPLPLCGILLDSAPPGVSYWKGYNAFTGALPKTFPINILTGIGMHILLILLQFYIAIGRYGPPEDLWRDSLLDEGLHNAKWIAYVYSKADQVVNWEDSKQAGWNVSELMYEDTKHCNHLPRNEAKCLKKANWAWGRAKL</sequence>
<comment type="subcellular location">
    <subcellularLocation>
        <location evidence="6">Endomembrane system</location>
        <topology evidence="6">Single-pass membrane protein</topology>
    </subcellularLocation>
    <subcellularLocation>
        <location evidence="1">Nucleus membrane</location>
    </subcellularLocation>
</comment>
<dbReference type="Pfam" id="PF05705">
    <property type="entry name" value="DUF829"/>
    <property type="match status" value="1"/>
</dbReference>
<keyword evidence="4 7" id="KW-0472">Membrane</keyword>
<evidence type="ECO:0000313" key="9">
    <source>
        <dbReference type="Proteomes" id="UP000240883"/>
    </source>
</evidence>
<reference evidence="8 9" key="1">
    <citation type="journal article" date="2018" name="Front. Microbiol.">
        <title>Genome-Wide Analysis of Corynespora cassiicola Leaf Fall Disease Putative Effectors.</title>
        <authorList>
            <person name="Lopez D."/>
            <person name="Ribeiro S."/>
            <person name="Label P."/>
            <person name="Fumanal B."/>
            <person name="Venisse J.S."/>
            <person name="Kohler A."/>
            <person name="de Oliveira R.R."/>
            <person name="Labutti K."/>
            <person name="Lipzen A."/>
            <person name="Lail K."/>
            <person name="Bauer D."/>
            <person name="Ohm R.A."/>
            <person name="Barry K.W."/>
            <person name="Spatafora J."/>
            <person name="Grigoriev I.V."/>
            <person name="Martin F.M."/>
            <person name="Pujade-Renaud V."/>
        </authorList>
    </citation>
    <scope>NUCLEOTIDE SEQUENCE [LARGE SCALE GENOMIC DNA]</scope>
    <source>
        <strain evidence="8 9">Philippines</strain>
    </source>
</reference>
<evidence type="ECO:0000256" key="6">
    <source>
        <dbReference type="ARBA" id="ARBA00037847"/>
    </source>
</evidence>
<dbReference type="Proteomes" id="UP000240883">
    <property type="component" value="Unassembled WGS sequence"/>
</dbReference>
<organism evidence="8 9">
    <name type="scientific">Corynespora cassiicola Philippines</name>
    <dbReference type="NCBI Taxonomy" id="1448308"/>
    <lineage>
        <taxon>Eukaryota</taxon>
        <taxon>Fungi</taxon>
        <taxon>Dikarya</taxon>
        <taxon>Ascomycota</taxon>
        <taxon>Pezizomycotina</taxon>
        <taxon>Dothideomycetes</taxon>
        <taxon>Pleosporomycetidae</taxon>
        <taxon>Pleosporales</taxon>
        <taxon>Corynesporascaceae</taxon>
        <taxon>Corynespora</taxon>
    </lineage>
</organism>
<keyword evidence="5" id="KW-0539">Nucleus</keyword>
<accession>A0A2T2P463</accession>
<evidence type="ECO:0000256" key="4">
    <source>
        <dbReference type="ARBA" id="ARBA00023136"/>
    </source>
</evidence>